<keyword evidence="1" id="KW-1133">Transmembrane helix</keyword>
<dbReference type="AlphaFoldDB" id="U3ABE2"/>
<dbReference type="EMBL" id="BATA01000014">
    <property type="protein sequence ID" value="GAD52088.1"/>
    <property type="molecule type" value="Genomic_DNA"/>
</dbReference>
<keyword evidence="1" id="KW-0472">Membrane</keyword>
<comment type="caution">
    <text evidence="2">The sequence shown here is derived from an EMBL/GenBank/DDBJ whole genome shotgun (WGS) entry which is preliminary data.</text>
</comment>
<accession>U3ABE2</accession>
<reference evidence="2 3" key="1">
    <citation type="submission" date="2013-09" db="EMBL/GenBank/DDBJ databases">
        <title>Whole genome sequencing of Halarchaeum acidiphilum strain MH1-52-1.</title>
        <authorList>
            <person name="Shimane Y."/>
            <person name="Minegishi H."/>
            <person name="Nishi S."/>
            <person name="Echigo A."/>
            <person name="Shuto A."/>
            <person name="Konishi M."/>
            <person name="Ito T."/>
            <person name="Ohkuma M."/>
            <person name="Ohta Y."/>
            <person name="Nagano Y."/>
            <person name="Tsubouchi T."/>
            <person name="Mori K."/>
            <person name="Usui K."/>
            <person name="Kamekura M."/>
            <person name="Usami R."/>
            <person name="Takaki Y."/>
            <person name="Hatada Y."/>
        </authorList>
    </citation>
    <scope>NUCLEOTIDE SEQUENCE [LARGE SCALE GENOMIC DNA]</scope>
    <source>
        <strain evidence="2 3">JCM 16109</strain>
    </source>
</reference>
<dbReference type="Proteomes" id="UP000016986">
    <property type="component" value="Unassembled WGS sequence"/>
</dbReference>
<evidence type="ECO:0000313" key="3">
    <source>
        <dbReference type="Proteomes" id="UP000016986"/>
    </source>
</evidence>
<evidence type="ECO:0000256" key="1">
    <source>
        <dbReference type="SAM" id="Phobius"/>
    </source>
</evidence>
<dbReference type="InterPro" id="IPR055713">
    <property type="entry name" value="DUF7289"/>
</dbReference>
<keyword evidence="1" id="KW-0812">Transmembrane</keyword>
<organism evidence="2 3">
    <name type="scientific">Halarchaeum acidiphilum MH1-52-1</name>
    <dbReference type="NCBI Taxonomy" id="1261545"/>
    <lineage>
        <taxon>Archaea</taxon>
        <taxon>Methanobacteriati</taxon>
        <taxon>Methanobacteriota</taxon>
        <taxon>Stenosarchaea group</taxon>
        <taxon>Halobacteria</taxon>
        <taxon>Halobacteriales</taxon>
        <taxon>Halobacteriaceae</taxon>
    </lineage>
</organism>
<protein>
    <submittedName>
        <fullName evidence="2">Uncharacterized protein</fullName>
    </submittedName>
</protein>
<dbReference type="RefSeq" id="WP_021779896.1">
    <property type="nucleotide sequence ID" value="NZ_BATA01000014.1"/>
</dbReference>
<dbReference type="OrthoDB" id="282668at2157"/>
<name>U3ABE2_9EURY</name>
<evidence type="ECO:0000313" key="2">
    <source>
        <dbReference type="EMBL" id="GAD52088.1"/>
    </source>
</evidence>
<dbReference type="Pfam" id="PF23960">
    <property type="entry name" value="DUF7289"/>
    <property type="match status" value="1"/>
</dbReference>
<keyword evidence="3" id="KW-1185">Reference proteome</keyword>
<feature type="transmembrane region" description="Helical" evidence="1">
    <location>
        <begin position="12"/>
        <end position="37"/>
    </location>
</feature>
<dbReference type="eggNOG" id="arCOG02911">
    <property type="taxonomic scope" value="Archaea"/>
</dbReference>
<sequence length="238" mass="24631">MSERAGRGQSHVVGVALLLCVSVIALGVVAAGVGSVVGETAANANAMRVADTLADAFAPTGPTGHESVRVPASAGRLRTAARDVRVLDANGTVRRYRTNAVIFETGERGVTSVAGAIVVRDHGWARVTRPVRATATSDALVLDVVVVDGELDVSGRGPGIRIRTNATGTRDALAGGTYRLAVETSTPEAFARYYERHASGGRVLGERDYDGDGVSSVVIGFPPAARAYVLTHDVEVAV</sequence>
<gene>
    <name evidence="2" type="ORF">MBEHAL_0848</name>
</gene>
<proteinExistence type="predicted"/>